<evidence type="ECO:0000313" key="8">
    <source>
        <dbReference type="EMBL" id="KFA87967.1"/>
    </source>
</evidence>
<dbReference type="SUPFAM" id="SSF82689">
    <property type="entry name" value="Mechanosensitive channel protein MscS (YggB), C-terminal domain"/>
    <property type="match status" value="1"/>
</dbReference>
<feature type="transmembrane region" description="Helical" evidence="6">
    <location>
        <begin position="20"/>
        <end position="44"/>
    </location>
</feature>
<dbReference type="Gene3D" id="3.30.70.100">
    <property type="match status" value="1"/>
</dbReference>
<proteinExistence type="predicted"/>
<dbReference type="AlphaFoldDB" id="A0A084SHN2"/>
<evidence type="ECO:0000256" key="5">
    <source>
        <dbReference type="ARBA" id="ARBA00023136"/>
    </source>
</evidence>
<gene>
    <name evidence="8" type="ORF">Q664_44205</name>
</gene>
<evidence type="ECO:0000256" key="2">
    <source>
        <dbReference type="ARBA" id="ARBA00022475"/>
    </source>
</evidence>
<dbReference type="InterPro" id="IPR023408">
    <property type="entry name" value="MscS_beta-dom_sf"/>
</dbReference>
<evidence type="ECO:0000256" key="6">
    <source>
        <dbReference type="SAM" id="Phobius"/>
    </source>
</evidence>
<sequence>MEFFGVRILGFNAETLRKVVLSLVVLALVMGVRALLGVVVGLGTGVSRRSIWTRKSIRLAFGGLSVLLLLSIWFDKPERFATFTGLLAGGIAFASQNAVQSMAGYFVIVFGKVFDLGDRIQIGDVRGDVLDIGLFKTTVMEMGVPNLLFPDPHSWVASRQYTGRVVTITNAEIFKQPTYNYTRNFNFLWEEMRLPLRYGTDVGRAEEIVLAAVREATTGIIQEGHRELENMRERYLIHAADLEPRAFVRLTDNWMELSVRFLVKTYGIREVKDVISRRILERFQEEGIELASATVELARVPPVEVRTEAARTASDEAPPAHH</sequence>
<keyword evidence="2" id="KW-1003">Cell membrane</keyword>
<comment type="subcellular location">
    <subcellularLocation>
        <location evidence="1">Cell membrane</location>
        <topology evidence="1">Multi-pass membrane protein</topology>
    </subcellularLocation>
</comment>
<reference evidence="8 9" key="1">
    <citation type="submission" date="2014-07" db="EMBL/GenBank/DDBJ databases">
        <title>Draft Genome Sequence of Gephyronic Acid Producer, Cystobacter violaceus Strain Cb vi76.</title>
        <authorList>
            <person name="Stevens D.C."/>
            <person name="Young J."/>
            <person name="Carmichael R."/>
            <person name="Tan J."/>
            <person name="Taylor R.E."/>
        </authorList>
    </citation>
    <scope>NUCLEOTIDE SEQUENCE [LARGE SCALE GENOMIC DNA]</scope>
    <source>
        <strain evidence="8 9">Cb vi76</strain>
    </source>
</reference>
<dbReference type="Pfam" id="PF00924">
    <property type="entry name" value="MS_channel_2nd"/>
    <property type="match status" value="1"/>
</dbReference>
<keyword evidence="5 6" id="KW-0472">Membrane</keyword>
<evidence type="ECO:0000259" key="7">
    <source>
        <dbReference type="Pfam" id="PF00924"/>
    </source>
</evidence>
<dbReference type="SUPFAM" id="SSF50182">
    <property type="entry name" value="Sm-like ribonucleoproteins"/>
    <property type="match status" value="1"/>
</dbReference>
<protein>
    <recommendedName>
        <fullName evidence="7">Mechanosensitive ion channel MscS domain-containing protein</fullName>
    </recommendedName>
</protein>
<dbReference type="InterPro" id="IPR011066">
    <property type="entry name" value="MscS_channel_C_sf"/>
</dbReference>
<organism evidence="8 9">
    <name type="scientific">Archangium violaceum Cb vi76</name>
    <dbReference type="NCBI Taxonomy" id="1406225"/>
    <lineage>
        <taxon>Bacteria</taxon>
        <taxon>Pseudomonadati</taxon>
        <taxon>Myxococcota</taxon>
        <taxon>Myxococcia</taxon>
        <taxon>Myxococcales</taxon>
        <taxon>Cystobacterineae</taxon>
        <taxon>Archangiaceae</taxon>
        <taxon>Archangium</taxon>
    </lineage>
</organism>
<dbReference type="InterPro" id="IPR006685">
    <property type="entry name" value="MscS_channel_2nd"/>
</dbReference>
<evidence type="ECO:0000256" key="4">
    <source>
        <dbReference type="ARBA" id="ARBA00022989"/>
    </source>
</evidence>
<dbReference type="Gene3D" id="2.30.30.60">
    <property type="match status" value="1"/>
</dbReference>
<feature type="transmembrane region" description="Helical" evidence="6">
    <location>
        <begin position="80"/>
        <end position="99"/>
    </location>
</feature>
<dbReference type="EMBL" id="JPMI01000310">
    <property type="protein sequence ID" value="KFA87967.1"/>
    <property type="molecule type" value="Genomic_DNA"/>
</dbReference>
<dbReference type="GO" id="GO:0008381">
    <property type="term" value="F:mechanosensitive monoatomic ion channel activity"/>
    <property type="evidence" value="ECO:0007669"/>
    <property type="project" value="UniProtKB-ARBA"/>
</dbReference>
<feature type="transmembrane region" description="Helical" evidence="6">
    <location>
        <begin position="56"/>
        <end position="74"/>
    </location>
</feature>
<feature type="domain" description="Mechanosensitive ion channel MscS" evidence="7">
    <location>
        <begin position="98"/>
        <end position="141"/>
    </location>
</feature>
<comment type="caution">
    <text evidence="8">The sequence shown here is derived from an EMBL/GenBank/DDBJ whole genome shotgun (WGS) entry which is preliminary data.</text>
</comment>
<accession>A0A084SHN2</accession>
<dbReference type="InterPro" id="IPR010920">
    <property type="entry name" value="LSM_dom_sf"/>
</dbReference>
<name>A0A084SHN2_9BACT</name>
<keyword evidence="3 6" id="KW-0812">Transmembrane</keyword>
<keyword evidence="4 6" id="KW-1133">Transmembrane helix</keyword>
<evidence type="ECO:0000256" key="3">
    <source>
        <dbReference type="ARBA" id="ARBA00022692"/>
    </source>
</evidence>
<dbReference type="GO" id="GO:0005886">
    <property type="term" value="C:plasma membrane"/>
    <property type="evidence" value="ECO:0007669"/>
    <property type="project" value="UniProtKB-SubCell"/>
</dbReference>
<dbReference type="Proteomes" id="UP000028547">
    <property type="component" value="Unassembled WGS sequence"/>
</dbReference>
<dbReference type="PANTHER" id="PTHR30566">
    <property type="entry name" value="YNAI-RELATED MECHANOSENSITIVE ION CHANNEL"/>
    <property type="match status" value="1"/>
</dbReference>
<evidence type="ECO:0000313" key="9">
    <source>
        <dbReference type="Proteomes" id="UP000028547"/>
    </source>
</evidence>
<dbReference type="PANTHER" id="PTHR30566:SF5">
    <property type="entry name" value="MECHANOSENSITIVE ION CHANNEL PROTEIN 1, MITOCHONDRIAL-RELATED"/>
    <property type="match status" value="1"/>
</dbReference>
<evidence type="ECO:0000256" key="1">
    <source>
        <dbReference type="ARBA" id="ARBA00004651"/>
    </source>
</evidence>